<organism evidence="2 3">
    <name type="scientific">Pichia californica</name>
    <dbReference type="NCBI Taxonomy" id="460514"/>
    <lineage>
        <taxon>Eukaryota</taxon>
        <taxon>Fungi</taxon>
        <taxon>Dikarya</taxon>
        <taxon>Ascomycota</taxon>
        <taxon>Saccharomycotina</taxon>
        <taxon>Pichiomycetes</taxon>
        <taxon>Pichiales</taxon>
        <taxon>Pichiaceae</taxon>
        <taxon>Pichia</taxon>
    </lineage>
</organism>
<dbReference type="InterPro" id="IPR038910">
    <property type="entry name" value="Hua1-like"/>
</dbReference>
<dbReference type="OrthoDB" id="2405700at2759"/>
<name>A0A9P7BF43_9ASCO</name>
<dbReference type="AlphaFoldDB" id="A0A9P7BF43"/>
<dbReference type="Gene3D" id="6.20.20.10">
    <property type="match status" value="1"/>
</dbReference>
<accession>A0A9P7BF43</accession>
<feature type="compositionally biased region" description="Polar residues" evidence="1">
    <location>
        <begin position="51"/>
        <end position="60"/>
    </location>
</feature>
<evidence type="ECO:0000256" key="1">
    <source>
        <dbReference type="SAM" id="MobiDB-lite"/>
    </source>
</evidence>
<dbReference type="PANTHER" id="PTHR28031:SF1">
    <property type="entry name" value="PROLINE-RICH PROTEIN HUA1"/>
    <property type="match status" value="1"/>
</dbReference>
<protein>
    <recommendedName>
        <fullName evidence="4">Proline-rich protein HUA1</fullName>
    </recommendedName>
</protein>
<gene>
    <name evidence="2" type="ORF">C6P40_001977</name>
</gene>
<evidence type="ECO:0008006" key="4">
    <source>
        <dbReference type="Google" id="ProtNLM"/>
    </source>
</evidence>
<reference evidence="2" key="1">
    <citation type="submission" date="2020-11" db="EMBL/GenBank/DDBJ databases">
        <title>Kefir isolates.</title>
        <authorList>
            <person name="Marcisauskas S."/>
            <person name="Kim Y."/>
            <person name="Blasche S."/>
        </authorList>
    </citation>
    <scope>NUCLEOTIDE SEQUENCE</scope>
    <source>
        <strain evidence="2">Olga-1</strain>
    </source>
</reference>
<sequence length="293" mass="31569">MSEKNPNNNNTHTPSADDLNVFDPNVNLPSEPPPSYDEAMADPSIADEDTPSTNSNRPLQTPNRNSNNSTTSDMKYSRPAAPPPSRNSAPTATTATSTKSNSQPIGYGLKYSRPAAPSSTKVSQTTTNTSVHTASGTGAGSTHSFSKSSSVKPTPINPNPYLPWKYPSSYRCSKCDNMGYKKKNGHPCKSCWGRFRPQSIPPSTQSELEKLVKNKPKPKPINSNVVKLPPGATVLPRYTNAPTPMVVQPGDPRIGGIPCPRCNGRGMVHFFLDLERCSNCNGLGRVSFNGRPL</sequence>
<feature type="compositionally biased region" description="Low complexity" evidence="1">
    <location>
        <begin position="141"/>
        <end position="150"/>
    </location>
</feature>
<feature type="compositionally biased region" description="Polar residues" evidence="1">
    <location>
        <begin position="117"/>
        <end position="136"/>
    </location>
</feature>
<feature type="region of interest" description="Disordered" evidence="1">
    <location>
        <begin position="1"/>
        <end position="157"/>
    </location>
</feature>
<evidence type="ECO:0000313" key="2">
    <source>
        <dbReference type="EMBL" id="KAG0687710.1"/>
    </source>
</evidence>
<dbReference type="GO" id="GO:0005737">
    <property type="term" value="C:cytoplasm"/>
    <property type="evidence" value="ECO:0007669"/>
    <property type="project" value="TreeGrafter"/>
</dbReference>
<feature type="compositionally biased region" description="Low complexity" evidence="1">
    <location>
        <begin position="61"/>
        <end position="72"/>
    </location>
</feature>
<proteinExistence type="predicted"/>
<dbReference type="PANTHER" id="PTHR28031">
    <property type="entry name" value="PROLINE-RICH PROTEIN HUA1"/>
    <property type="match status" value="1"/>
</dbReference>
<keyword evidence="3" id="KW-1185">Reference proteome</keyword>
<dbReference type="Proteomes" id="UP000697127">
    <property type="component" value="Unassembled WGS sequence"/>
</dbReference>
<feature type="compositionally biased region" description="Low complexity" evidence="1">
    <location>
        <begin position="86"/>
        <end position="102"/>
    </location>
</feature>
<comment type="caution">
    <text evidence="2">The sequence shown here is derived from an EMBL/GenBank/DDBJ whole genome shotgun (WGS) entry which is preliminary data.</text>
</comment>
<evidence type="ECO:0000313" key="3">
    <source>
        <dbReference type="Proteomes" id="UP000697127"/>
    </source>
</evidence>
<dbReference type="EMBL" id="PUHW01000226">
    <property type="protein sequence ID" value="KAG0687710.1"/>
    <property type="molecule type" value="Genomic_DNA"/>
</dbReference>
<feature type="compositionally biased region" description="Polar residues" evidence="1">
    <location>
        <begin position="1"/>
        <end position="14"/>
    </location>
</feature>